<evidence type="ECO:0000256" key="1">
    <source>
        <dbReference type="SAM" id="MobiDB-lite"/>
    </source>
</evidence>
<dbReference type="AlphaFoldDB" id="A0A1D3TNS4"/>
<keyword evidence="2" id="KW-0812">Transmembrane</keyword>
<evidence type="ECO:0000256" key="2">
    <source>
        <dbReference type="SAM" id="Phobius"/>
    </source>
</evidence>
<protein>
    <submittedName>
        <fullName evidence="5">Peptidoglycan glycosyltransferase</fullName>
    </submittedName>
</protein>
<evidence type="ECO:0000259" key="3">
    <source>
        <dbReference type="Pfam" id="PF00905"/>
    </source>
</evidence>
<sequence>MIGKNKKGIKKQNSSKNPIPPAAQPKQDRSGTNGKQKDRNRELVLVTYIFTGLFLMLMGYFIYFNWFQSSDVINSPYNARQDTFSDRIVRGSILSDDGDVLAETLTDSDGKETRNYPYGEIFSHIAGYSTKGKSGIESLANFSLLRSNSFILERIANEIKGEKNIGDNVVTTLDTELQQAAWNALGGYDGAVIVMEPDTGKILAMVSKPDFDPNRINELWDTLQTDEDGSVLLNRATQGLYPPGSIYKILTTLEYIRENPDYEAYSFDCSGSLTVEGSRINCYHNKAHGLEDLTAAFSNSCNSAYADLGLLLDKKMFVKLCNSFLFNDTLPYELPFSKSSFVLSADASVEETMQTAIGQGETLVSPLHMALITSAVANDGILMKPFLIDRIENYAGDLVKQYAPAKEKQLMTPEEAGIMTGMMQSVVTSGTGIKLNGLSYTVAGKTGSAEYSNEKGESHAWFVGFSSVENPEIVVSIIVEGAGAGSEYAVPIARKILDAYYN</sequence>
<keyword evidence="2" id="KW-0472">Membrane</keyword>
<dbReference type="Pfam" id="PF21922">
    <property type="entry name" value="PBP_dimer_2"/>
    <property type="match status" value="1"/>
</dbReference>
<dbReference type="STRING" id="1619234.SAMN05421730_1001232"/>
<dbReference type="GO" id="GO:0071972">
    <property type="term" value="F:peptidoglycan L,D-transpeptidase activity"/>
    <property type="evidence" value="ECO:0007669"/>
    <property type="project" value="TreeGrafter"/>
</dbReference>
<dbReference type="Gene3D" id="3.40.710.10">
    <property type="entry name" value="DD-peptidase/beta-lactamase superfamily"/>
    <property type="match status" value="1"/>
</dbReference>
<proteinExistence type="predicted"/>
<dbReference type="GO" id="GO:0016740">
    <property type="term" value="F:transferase activity"/>
    <property type="evidence" value="ECO:0007669"/>
    <property type="project" value="UniProtKB-KW"/>
</dbReference>
<feature type="domain" description="Penicillin-binding protein transpeptidase" evidence="3">
    <location>
        <begin position="190"/>
        <end position="498"/>
    </location>
</feature>
<dbReference type="Gene3D" id="3.90.1310.10">
    <property type="entry name" value="Penicillin-binding protein 2a (Domain 2)"/>
    <property type="match status" value="1"/>
</dbReference>
<dbReference type="EMBL" id="FMKA01000001">
    <property type="protein sequence ID" value="SCP95002.1"/>
    <property type="molecule type" value="Genomic_DNA"/>
</dbReference>
<reference evidence="5 6" key="1">
    <citation type="submission" date="2016-09" db="EMBL/GenBank/DDBJ databases">
        <authorList>
            <person name="Capua I."/>
            <person name="De Benedictis P."/>
            <person name="Joannis T."/>
            <person name="Lombin L.H."/>
            <person name="Cattoli G."/>
        </authorList>
    </citation>
    <scope>NUCLEOTIDE SEQUENCE [LARGE SCALE GENOMIC DNA]</scope>
    <source>
        <strain evidence="5 6">GluBS11</strain>
    </source>
</reference>
<feature type="domain" description="Penicillin binding protein A dimerisation" evidence="4">
    <location>
        <begin position="90"/>
        <end position="169"/>
    </location>
</feature>
<feature type="region of interest" description="Disordered" evidence="1">
    <location>
        <begin position="1"/>
        <end position="36"/>
    </location>
</feature>
<dbReference type="InterPro" id="IPR001460">
    <property type="entry name" value="PCN-bd_Tpept"/>
</dbReference>
<gene>
    <name evidence="5" type="ORF">SAMN05421730_1001232</name>
</gene>
<keyword evidence="6" id="KW-1185">Reference proteome</keyword>
<dbReference type="PANTHER" id="PTHR30627">
    <property type="entry name" value="PEPTIDOGLYCAN D,D-TRANSPEPTIDASE"/>
    <property type="match status" value="1"/>
</dbReference>
<organism evidence="5 6">
    <name type="scientific">Anaerobium acetethylicum</name>
    <dbReference type="NCBI Taxonomy" id="1619234"/>
    <lineage>
        <taxon>Bacteria</taxon>
        <taxon>Bacillati</taxon>
        <taxon>Bacillota</taxon>
        <taxon>Clostridia</taxon>
        <taxon>Lachnospirales</taxon>
        <taxon>Lachnospiraceae</taxon>
        <taxon>Anaerobium</taxon>
    </lineage>
</organism>
<evidence type="ECO:0000313" key="6">
    <source>
        <dbReference type="Proteomes" id="UP000199315"/>
    </source>
</evidence>
<feature type="transmembrane region" description="Helical" evidence="2">
    <location>
        <begin position="43"/>
        <end position="66"/>
    </location>
</feature>
<dbReference type="PANTHER" id="PTHR30627:SF24">
    <property type="entry name" value="PENICILLIN-BINDING PROTEIN 4B"/>
    <property type="match status" value="1"/>
</dbReference>
<evidence type="ECO:0000259" key="4">
    <source>
        <dbReference type="Pfam" id="PF21922"/>
    </source>
</evidence>
<evidence type="ECO:0000313" key="5">
    <source>
        <dbReference type="EMBL" id="SCP95002.1"/>
    </source>
</evidence>
<dbReference type="GO" id="GO:0005886">
    <property type="term" value="C:plasma membrane"/>
    <property type="evidence" value="ECO:0007669"/>
    <property type="project" value="TreeGrafter"/>
</dbReference>
<dbReference type="InterPro" id="IPR054120">
    <property type="entry name" value="PBPA_dimer"/>
</dbReference>
<dbReference type="InterPro" id="IPR050515">
    <property type="entry name" value="Beta-lactam/transpept"/>
</dbReference>
<dbReference type="Pfam" id="PF00905">
    <property type="entry name" value="Transpeptidase"/>
    <property type="match status" value="1"/>
</dbReference>
<keyword evidence="5" id="KW-0808">Transferase</keyword>
<dbReference type="Proteomes" id="UP000199315">
    <property type="component" value="Unassembled WGS sequence"/>
</dbReference>
<keyword evidence="2" id="KW-1133">Transmembrane helix</keyword>
<dbReference type="GO" id="GO:0071555">
    <property type="term" value="P:cell wall organization"/>
    <property type="evidence" value="ECO:0007669"/>
    <property type="project" value="TreeGrafter"/>
</dbReference>
<feature type="compositionally biased region" description="Basic residues" evidence="1">
    <location>
        <begin position="1"/>
        <end position="10"/>
    </location>
</feature>
<dbReference type="SUPFAM" id="SSF56601">
    <property type="entry name" value="beta-lactamase/transpeptidase-like"/>
    <property type="match status" value="1"/>
</dbReference>
<dbReference type="GO" id="GO:0008658">
    <property type="term" value="F:penicillin binding"/>
    <property type="evidence" value="ECO:0007669"/>
    <property type="project" value="InterPro"/>
</dbReference>
<dbReference type="InterPro" id="IPR012338">
    <property type="entry name" value="Beta-lactam/transpept-like"/>
</dbReference>
<name>A0A1D3TNS4_9FIRM</name>
<accession>A0A1D3TNS4</accession>